<evidence type="ECO:0000259" key="7">
    <source>
        <dbReference type="Pfam" id="PF25989"/>
    </source>
</evidence>
<gene>
    <name evidence="8" type="ORF">HNQ80_000705</name>
</gene>
<evidence type="ECO:0000313" key="8">
    <source>
        <dbReference type="EMBL" id="MBB6214622.1"/>
    </source>
</evidence>
<dbReference type="Proteomes" id="UP000579281">
    <property type="component" value="Unassembled WGS sequence"/>
</dbReference>
<feature type="domain" description="CusB-like beta-barrel" evidence="6">
    <location>
        <begin position="223"/>
        <end position="299"/>
    </location>
</feature>
<dbReference type="Gene3D" id="2.40.420.20">
    <property type="match status" value="1"/>
</dbReference>
<proteinExistence type="inferred from homology"/>
<keyword evidence="4" id="KW-0732">Signal</keyword>
<dbReference type="EMBL" id="JACHEN010000003">
    <property type="protein sequence ID" value="MBB6214622.1"/>
    <property type="molecule type" value="Genomic_DNA"/>
</dbReference>
<dbReference type="PROSITE" id="PS51257">
    <property type="entry name" value="PROKAR_LIPOPROTEIN"/>
    <property type="match status" value="1"/>
</dbReference>
<feature type="domain" description="YknX-like C-terminal permuted SH3-like" evidence="7">
    <location>
        <begin position="304"/>
        <end position="372"/>
    </location>
</feature>
<sequence>MRKKTVSFILAAFLLMSILTGCGAKKTAEANAPVEEKYIPVEIATVVQKTISNETTFSGKIYADKEVYVVPKTPGKVMSVNVAVGSVVKKGTVLFQLDKEDIQKQADLTKKSIDLAEANYQLTREKIDNAKVTLERTRALYEQGAIPKSQLEQAELAASDTSLQTIQVQLEQAQLQYTQALDSLQNLTITAPVDGIVSAVDVEVGEMASTAQPSVTIVNMDNVYAEINVTENVINAITVGKEVVVDIPSASSESLTGKIDKISPVSDAKTQLYPIRIYIENQNHLVKPGMFAKVKLSTNARENVIAVPTEAIMNENDKNIVYVVADDRAAAREVGIGLEAGGETEIVKGLKPGEKVIVKGQDYVEDESKVKVVRGEQ</sequence>
<dbReference type="InterPro" id="IPR058625">
    <property type="entry name" value="MdtA-like_BSH"/>
</dbReference>
<dbReference type="GO" id="GO:1990281">
    <property type="term" value="C:efflux pump complex"/>
    <property type="evidence" value="ECO:0007669"/>
    <property type="project" value="TreeGrafter"/>
</dbReference>
<keyword evidence="3" id="KW-0175">Coiled coil</keyword>
<evidence type="ECO:0000313" key="9">
    <source>
        <dbReference type="Proteomes" id="UP000579281"/>
    </source>
</evidence>
<dbReference type="NCBIfam" id="TIGR01730">
    <property type="entry name" value="RND_mfp"/>
    <property type="match status" value="1"/>
</dbReference>
<dbReference type="GO" id="GO:0015562">
    <property type="term" value="F:efflux transmembrane transporter activity"/>
    <property type="evidence" value="ECO:0007669"/>
    <property type="project" value="InterPro"/>
</dbReference>
<evidence type="ECO:0000259" key="6">
    <source>
        <dbReference type="Pfam" id="PF25954"/>
    </source>
</evidence>
<organism evidence="8 9">
    <name type="scientific">Anaerosolibacter carboniphilus</name>
    <dbReference type="NCBI Taxonomy" id="1417629"/>
    <lineage>
        <taxon>Bacteria</taxon>
        <taxon>Bacillati</taxon>
        <taxon>Bacillota</taxon>
        <taxon>Clostridia</taxon>
        <taxon>Peptostreptococcales</taxon>
        <taxon>Thermotaleaceae</taxon>
        <taxon>Anaerosolibacter</taxon>
    </lineage>
</organism>
<name>A0A841KUM3_9FIRM</name>
<dbReference type="InterPro" id="IPR058792">
    <property type="entry name" value="Beta-barrel_RND_2"/>
</dbReference>
<dbReference type="PANTHER" id="PTHR30469">
    <property type="entry name" value="MULTIDRUG RESISTANCE PROTEIN MDTA"/>
    <property type="match status" value="1"/>
</dbReference>
<keyword evidence="2" id="KW-0813">Transport</keyword>
<dbReference type="InterPro" id="IPR058637">
    <property type="entry name" value="YknX-like_C"/>
</dbReference>
<dbReference type="SUPFAM" id="SSF111369">
    <property type="entry name" value="HlyD-like secretion proteins"/>
    <property type="match status" value="1"/>
</dbReference>
<dbReference type="Gene3D" id="2.40.50.100">
    <property type="match status" value="1"/>
</dbReference>
<feature type="coiled-coil region" evidence="3">
    <location>
        <begin position="99"/>
        <end position="133"/>
    </location>
</feature>
<evidence type="ECO:0000256" key="2">
    <source>
        <dbReference type="ARBA" id="ARBA00022448"/>
    </source>
</evidence>
<reference evidence="8 9" key="1">
    <citation type="submission" date="2020-08" db="EMBL/GenBank/DDBJ databases">
        <title>Genomic Encyclopedia of Type Strains, Phase IV (KMG-IV): sequencing the most valuable type-strain genomes for metagenomic binning, comparative biology and taxonomic classification.</title>
        <authorList>
            <person name="Goeker M."/>
        </authorList>
    </citation>
    <scope>NUCLEOTIDE SEQUENCE [LARGE SCALE GENOMIC DNA]</scope>
    <source>
        <strain evidence="8 9">DSM 103526</strain>
    </source>
</reference>
<feature type="signal peptide" evidence="4">
    <location>
        <begin position="1"/>
        <end position="24"/>
    </location>
</feature>
<accession>A0A841KUM3</accession>
<evidence type="ECO:0000256" key="3">
    <source>
        <dbReference type="SAM" id="Coils"/>
    </source>
</evidence>
<comment type="caution">
    <text evidence="8">The sequence shown here is derived from an EMBL/GenBank/DDBJ whole genome shotgun (WGS) entry which is preliminary data.</text>
</comment>
<dbReference type="InterPro" id="IPR006143">
    <property type="entry name" value="RND_pump_MFP"/>
</dbReference>
<dbReference type="Pfam" id="PF25989">
    <property type="entry name" value="YknX_C"/>
    <property type="match status" value="1"/>
</dbReference>
<dbReference type="Pfam" id="PF25917">
    <property type="entry name" value="BSH_RND"/>
    <property type="match status" value="1"/>
</dbReference>
<evidence type="ECO:0000256" key="1">
    <source>
        <dbReference type="ARBA" id="ARBA00009477"/>
    </source>
</evidence>
<evidence type="ECO:0000259" key="5">
    <source>
        <dbReference type="Pfam" id="PF25917"/>
    </source>
</evidence>
<dbReference type="FunFam" id="2.40.420.20:FF:000006">
    <property type="entry name" value="RND family efflux transporter MFP subunit"/>
    <property type="match status" value="1"/>
</dbReference>
<dbReference type="AlphaFoldDB" id="A0A841KUM3"/>
<feature type="chain" id="PRO_5032384849" evidence="4">
    <location>
        <begin position="25"/>
        <end position="377"/>
    </location>
</feature>
<keyword evidence="9" id="KW-1185">Reference proteome</keyword>
<evidence type="ECO:0000256" key="4">
    <source>
        <dbReference type="SAM" id="SignalP"/>
    </source>
</evidence>
<dbReference type="Pfam" id="PF25954">
    <property type="entry name" value="Beta-barrel_RND_2"/>
    <property type="match status" value="1"/>
</dbReference>
<dbReference type="Gene3D" id="1.10.287.470">
    <property type="entry name" value="Helix hairpin bin"/>
    <property type="match status" value="1"/>
</dbReference>
<dbReference type="Gene3D" id="2.40.30.170">
    <property type="match status" value="1"/>
</dbReference>
<dbReference type="RefSeq" id="WP_184308229.1">
    <property type="nucleotide sequence ID" value="NZ_JACHEN010000003.1"/>
</dbReference>
<feature type="domain" description="Multidrug resistance protein MdtA-like barrel-sandwich hybrid" evidence="5">
    <location>
        <begin position="66"/>
        <end position="218"/>
    </location>
</feature>
<protein>
    <submittedName>
        <fullName evidence="8">RND family efflux transporter MFP subunit</fullName>
    </submittedName>
</protein>
<comment type="similarity">
    <text evidence="1">Belongs to the membrane fusion protein (MFP) (TC 8.A.1) family.</text>
</comment>